<sequence>MKERELTIKNAHKDTFHWILEDNDTTGFRNWLVSDKSLYWITGKPGINHGICKPRERNIPLRQMCPISQTMGRK</sequence>
<organism evidence="1">
    <name type="scientific">Fusarium clavum</name>
    <dbReference type="NCBI Taxonomy" id="2594811"/>
    <lineage>
        <taxon>Eukaryota</taxon>
        <taxon>Fungi</taxon>
        <taxon>Dikarya</taxon>
        <taxon>Ascomycota</taxon>
        <taxon>Pezizomycotina</taxon>
        <taxon>Sordariomycetes</taxon>
        <taxon>Hypocreomycetidae</taxon>
        <taxon>Hypocreales</taxon>
        <taxon>Nectriaceae</taxon>
        <taxon>Fusarium</taxon>
        <taxon>Fusarium incarnatum-equiseti species complex</taxon>
    </lineage>
</organism>
<evidence type="ECO:0000313" key="1">
    <source>
        <dbReference type="EMBL" id="CEG04811.1"/>
    </source>
</evidence>
<accession>A0A090N5M9</accession>
<dbReference type="AlphaFoldDB" id="A0A090N5M9"/>
<gene>
    <name evidence="1" type="ORF">BN850_0076130</name>
</gene>
<dbReference type="EMBL" id="CBMI010002108">
    <property type="protein sequence ID" value="CEG04811.1"/>
    <property type="molecule type" value="Genomic_DNA"/>
</dbReference>
<proteinExistence type="predicted"/>
<name>A0A090N5M9_9HYPO</name>
<protein>
    <submittedName>
        <fullName evidence="1">WGS project CBMI000000000 data, contig CS3069_c002110</fullName>
    </submittedName>
</protein>
<comment type="caution">
    <text evidence="1">The sequence shown here is derived from an EMBL/GenBank/DDBJ whole genome shotgun (WGS) entry which is preliminary data.</text>
</comment>
<reference evidence="1" key="1">
    <citation type="submission" date="2013-05" db="EMBL/GenBank/DDBJ databases">
        <title>Draft genome sequences of six wheat associated Fusarium spp. isolates.</title>
        <authorList>
            <person name="Moolhuijzen P.M."/>
            <person name="Manners J.M."/>
            <person name="Wilcox S."/>
            <person name="Bellgard M.I."/>
            <person name="Gardiner D.M."/>
        </authorList>
    </citation>
    <scope>NUCLEOTIDE SEQUENCE</scope>
    <source>
        <strain evidence="1">CS3069</strain>
    </source>
</reference>